<reference evidence="2" key="1">
    <citation type="journal article" date="2019" name="Int. J. Syst. Evol. Microbiol.">
        <title>The Global Catalogue of Microorganisms (GCM) 10K type strain sequencing project: providing services to taxonomists for standard genome sequencing and annotation.</title>
        <authorList>
            <consortium name="The Broad Institute Genomics Platform"/>
            <consortium name="The Broad Institute Genome Sequencing Center for Infectious Disease"/>
            <person name="Wu L."/>
            <person name="Ma J."/>
        </authorList>
    </citation>
    <scope>NUCLEOTIDE SEQUENCE [LARGE SCALE GENOMIC DNA]</scope>
    <source>
        <strain evidence="2">CECT 8064</strain>
    </source>
</reference>
<gene>
    <name evidence="1" type="ORF">ACFPEN_35380</name>
</gene>
<dbReference type="Proteomes" id="UP001595990">
    <property type="component" value="Unassembled WGS sequence"/>
</dbReference>
<proteinExistence type="predicted"/>
<comment type="caution">
    <text evidence="1">The sequence shown here is derived from an EMBL/GenBank/DDBJ whole genome shotgun (WGS) entry which is preliminary data.</text>
</comment>
<evidence type="ECO:0000313" key="1">
    <source>
        <dbReference type="EMBL" id="MFC4518144.1"/>
    </source>
</evidence>
<dbReference type="Pfam" id="PF19561">
    <property type="entry name" value="DUF6083"/>
    <property type="match status" value="1"/>
</dbReference>
<dbReference type="RefSeq" id="WP_358240703.1">
    <property type="nucleotide sequence ID" value="NZ_JBHSFS010000034.1"/>
</dbReference>
<accession>A0ABV9BVR0</accession>
<keyword evidence="2" id="KW-1185">Reference proteome</keyword>
<name>A0ABV9BVR0_9ACTN</name>
<protein>
    <submittedName>
        <fullName evidence="1">DUF6083 domain-containing protein</fullName>
    </submittedName>
</protein>
<evidence type="ECO:0000313" key="2">
    <source>
        <dbReference type="Proteomes" id="UP001595990"/>
    </source>
</evidence>
<sequence>MGVNDEPSDGYIDELQAFEEGITACAPDTPDCPDCGHAQDLRQTTDGRWLLLDPDPWPTDVVPAGRRWFSTPDGRVLNGHGIDPPSNECQLAHQLVCSRQERSGHSSDIRVMLRARNRARDGLPYE</sequence>
<organism evidence="1 2">
    <name type="scientific">Streptomyces ehimensis</name>
    <dbReference type="NCBI Taxonomy" id="68195"/>
    <lineage>
        <taxon>Bacteria</taxon>
        <taxon>Bacillati</taxon>
        <taxon>Actinomycetota</taxon>
        <taxon>Actinomycetes</taxon>
        <taxon>Kitasatosporales</taxon>
        <taxon>Streptomycetaceae</taxon>
        <taxon>Streptomyces</taxon>
    </lineage>
</organism>
<dbReference type="EMBL" id="JBHSFS010000034">
    <property type="protein sequence ID" value="MFC4518144.1"/>
    <property type="molecule type" value="Genomic_DNA"/>
</dbReference>
<dbReference type="InterPro" id="IPR045729">
    <property type="entry name" value="DUF6083"/>
</dbReference>